<evidence type="ECO:0000313" key="4">
    <source>
        <dbReference type="EMBL" id="KAK8145849.1"/>
    </source>
</evidence>
<proteinExistence type="inferred from homology"/>
<evidence type="ECO:0000256" key="1">
    <source>
        <dbReference type="ARBA" id="ARBA00007780"/>
    </source>
</evidence>
<dbReference type="Pfam" id="PF01459">
    <property type="entry name" value="Porin_3"/>
    <property type="match status" value="1"/>
</dbReference>
<comment type="similarity">
    <text evidence="1">Belongs to the eukaryotic mitochondrial porin family.</text>
</comment>
<sequence length="318" mass="33835">MSIPAFSDIAKPANDLLNKDFYHLAASTFEFKDTAPNGVAFKVTGKSSHDKQTSAAIEGKYTDKPTGTLPPPDVSSFARTRSNTLLASSDVTFPMRCAQPRRLTLTQTWNTANVLDTKLEVNDTLAKGLKLEGLFNFLPATAAKGAKFNLLFKQPGFHGRAFFDLLKGPTANIDAVVGHEGFLAGASAGYDVNKAAITTYSAAVGYTAPQYSAAVTATDNLSIFAASYYHKVNSQVEAGAKATWNSKTGNAVGLEVASKYRIDPVSFAKVKLNDRGIAAIGYNVLLREGVTLGLGGSFDTQKLDQATHKLGASFTFQG</sequence>
<dbReference type="GO" id="GO:0046930">
    <property type="term" value="C:pore complex"/>
    <property type="evidence" value="ECO:0007669"/>
    <property type="project" value="UniProtKB-KW"/>
</dbReference>
<dbReference type="GO" id="GO:0005741">
    <property type="term" value="C:mitochondrial outer membrane"/>
    <property type="evidence" value="ECO:0007669"/>
    <property type="project" value="InterPro"/>
</dbReference>
<keyword evidence="3" id="KW-0626">Porin</keyword>
<keyword evidence="2" id="KW-0472">Membrane</keyword>
<name>A0AAW0RVE9_9HYPO</name>
<keyword evidence="3" id="KW-0813">Transport</keyword>
<dbReference type="InterPro" id="IPR027246">
    <property type="entry name" value="Porin_Euk/Tom40"/>
</dbReference>
<dbReference type="GO" id="GO:0008308">
    <property type="term" value="F:voltage-gated monoatomic anion channel activity"/>
    <property type="evidence" value="ECO:0007669"/>
    <property type="project" value="InterPro"/>
</dbReference>
<gene>
    <name evidence="4" type="primary">POR1</name>
    <name evidence="4" type="ORF">G3M48_003921</name>
</gene>
<dbReference type="PANTHER" id="PTHR11743">
    <property type="entry name" value="VOLTAGE-DEPENDENT ANION-SELECTIVE CHANNEL"/>
    <property type="match status" value="1"/>
</dbReference>
<accession>A0AAW0RVE9</accession>
<keyword evidence="2" id="KW-1134">Transmembrane beta strand</keyword>
<evidence type="ECO:0000256" key="3">
    <source>
        <dbReference type="ARBA" id="ARBA00023114"/>
    </source>
</evidence>
<comment type="caution">
    <text evidence="4">The sequence shown here is derived from an EMBL/GenBank/DDBJ whole genome shotgun (WGS) entry which is preliminary data.</text>
</comment>
<evidence type="ECO:0000313" key="5">
    <source>
        <dbReference type="Proteomes" id="UP001397290"/>
    </source>
</evidence>
<organism evidence="4 5">
    <name type="scientific">Beauveria asiatica</name>
    <dbReference type="NCBI Taxonomy" id="1069075"/>
    <lineage>
        <taxon>Eukaryota</taxon>
        <taxon>Fungi</taxon>
        <taxon>Dikarya</taxon>
        <taxon>Ascomycota</taxon>
        <taxon>Pezizomycotina</taxon>
        <taxon>Sordariomycetes</taxon>
        <taxon>Hypocreomycetidae</taxon>
        <taxon>Hypocreales</taxon>
        <taxon>Cordycipitaceae</taxon>
        <taxon>Beauveria</taxon>
    </lineage>
</organism>
<reference evidence="4 5" key="1">
    <citation type="submission" date="2020-02" db="EMBL/GenBank/DDBJ databases">
        <title>Comparative genomics of the hypocrealean fungal genus Beauvera.</title>
        <authorList>
            <person name="Showalter D.N."/>
            <person name="Bushley K.E."/>
            <person name="Rehner S.A."/>
        </authorList>
    </citation>
    <scope>NUCLEOTIDE SEQUENCE [LARGE SCALE GENOMIC DNA]</scope>
    <source>
        <strain evidence="4 5">ARSEF4384</strain>
    </source>
</reference>
<dbReference type="AlphaFoldDB" id="A0AAW0RVE9"/>
<keyword evidence="3" id="KW-0406">Ion transport</keyword>
<evidence type="ECO:0000256" key="2">
    <source>
        <dbReference type="ARBA" id="ARBA00022452"/>
    </source>
</evidence>
<dbReference type="CDD" id="cd07306">
    <property type="entry name" value="Porin3_VDAC"/>
    <property type="match status" value="1"/>
</dbReference>
<dbReference type="EMBL" id="JAAHCF010000255">
    <property type="protein sequence ID" value="KAK8145849.1"/>
    <property type="molecule type" value="Genomic_DNA"/>
</dbReference>
<dbReference type="GO" id="GO:0015288">
    <property type="term" value="F:porin activity"/>
    <property type="evidence" value="ECO:0007669"/>
    <property type="project" value="UniProtKB-KW"/>
</dbReference>
<dbReference type="PRINTS" id="PR00185">
    <property type="entry name" value="EUKARYTPORIN"/>
</dbReference>
<dbReference type="InterPro" id="IPR023614">
    <property type="entry name" value="Porin_dom_sf"/>
</dbReference>
<dbReference type="InterPro" id="IPR001925">
    <property type="entry name" value="Porin_Euk"/>
</dbReference>
<dbReference type="Gene3D" id="2.40.160.10">
    <property type="entry name" value="Porin"/>
    <property type="match status" value="1"/>
</dbReference>
<keyword evidence="5" id="KW-1185">Reference proteome</keyword>
<dbReference type="PANTHER" id="PTHR11743:SF70">
    <property type="entry name" value="GH26960P-RELATED"/>
    <property type="match status" value="1"/>
</dbReference>
<dbReference type="Proteomes" id="UP001397290">
    <property type="component" value="Unassembled WGS sequence"/>
</dbReference>
<keyword evidence="2" id="KW-0812">Transmembrane</keyword>
<protein>
    <submittedName>
        <fullName evidence="4">Mitochondrial porin</fullName>
    </submittedName>
</protein>